<dbReference type="PANTHER" id="PTHR40633:SF1">
    <property type="entry name" value="GPI ANCHORED SERINE-THREONINE RICH PROTEIN (AFU_ORTHOLOGUE AFUA_1G03630)"/>
    <property type="match status" value="1"/>
</dbReference>
<dbReference type="AlphaFoldDB" id="A0AAD6X4S1"/>
<feature type="compositionally biased region" description="Low complexity" evidence="1">
    <location>
        <begin position="162"/>
        <end position="229"/>
    </location>
</feature>
<organism evidence="3 4">
    <name type="scientific">Mycena alexandri</name>
    <dbReference type="NCBI Taxonomy" id="1745969"/>
    <lineage>
        <taxon>Eukaryota</taxon>
        <taxon>Fungi</taxon>
        <taxon>Dikarya</taxon>
        <taxon>Basidiomycota</taxon>
        <taxon>Agaricomycotina</taxon>
        <taxon>Agaricomycetes</taxon>
        <taxon>Agaricomycetidae</taxon>
        <taxon>Agaricales</taxon>
        <taxon>Marasmiineae</taxon>
        <taxon>Mycenaceae</taxon>
        <taxon>Mycena</taxon>
    </lineage>
</organism>
<evidence type="ECO:0000313" key="3">
    <source>
        <dbReference type="EMBL" id="KAJ7035510.1"/>
    </source>
</evidence>
<proteinExistence type="predicted"/>
<feature type="signal peptide" evidence="2">
    <location>
        <begin position="1"/>
        <end position="20"/>
    </location>
</feature>
<evidence type="ECO:0000256" key="1">
    <source>
        <dbReference type="SAM" id="MobiDB-lite"/>
    </source>
</evidence>
<dbReference type="InterPro" id="IPR052982">
    <property type="entry name" value="SRP1/TIP1-like"/>
</dbReference>
<protein>
    <recommendedName>
        <fullName evidence="5">Ser-Thr-rich glycosyl-phosphatidyl-inositol-anchored membrane family-domain-containing protein</fullName>
    </recommendedName>
</protein>
<reference evidence="3" key="1">
    <citation type="submission" date="2023-03" db="EMBL/GenBank/DDBJ databases">
        <title>Massive genome expansion in bonnet fungi (Mycena s.s.) driven by repeated elements and novel gene families across ecological guilds.</title>
        <authorList>
            <consortium name="Lawrence Berkeley National Laboratory"/>
            <person name="Harder C.B."/>
            <person name="Miyauchi S."/>
            <person name="Viragh M."/>
            <person name="Kuo A."/>
            <person name="Thoen E."/>
            <person name="Andreopoulos B."/>
            <person name="Lu D."/>
            <person name="Skrede I."/>
            <person name="Drula E."/>
            <person name="Henrissat B."/>
            <person name="Morin E."/>
            <person name="Kohler A."/>
            <person name="Barry K."/>
            <person name="LaButti K."/>
            <person name="Morin E."/>
            <person name="Salamov A."/>
            <person name="Lipzen A."/>
            <person name="Mereny Z."/>
            <person name="Hegedus B."/>
            <person name="Baldrian P."/>
            <person name="Stursova M."/>
            <person name="Weitz H."/>
            <person name="Taylor A."/>
            <person name="Grigoriev I.V."/>
            <person name="Nagy L.G."/>
            <person name="Martin F."/>
            <person name="Kauserud H."/>
        </authorList>
    </citation>
    <scope>NUCLEOTIDE SEQUENCE</scope>
    <source>
        <strain evidence="3">CBHHK200</strain>
    </source>
</reference>
<keyword evidence="4" id="KW-1185">Reference proteome</keyword>
<evidence type="ECO:0000256" key="2">
    <source>
        <dbReference type="SAM" id="SignalP"/>
    </source>
</evidence>
<name>A0AAD6X4S1_9AGAR</name>
<sequence length="264" mass="26028">MFASTVFATVLASSALLVSAIVEPNEPGPGDIFNQGAKCNVGWAGDDSGTDAWKDMAIELMTGPNEKMIHLTTVAQHQDGSVTGTFNYDCPQVTPNSPIYFYQFTAAGTANFTWTGRFSIATTAGATTPAQLTEQSNGQTVAYGNGALVDPSTAVAAPTFNSTTSGSSSSSSPSSGSSVSPSAPSAPSSGFSTSAASHTASGAAPSNSNAAANSNSSSPSGSAPAGQASGGASAAIAVGPIALNRVLPFVAALTASALGFTILL</sequence>
<keyword evidence="2" id="KW-0732">Signal</keyword>
<dbReference type="Proteomes" id="UP001218188">
    <property type="component" value="Unassembled WGS sequence"/>
</dbReference>
<evidence type="ECO:0000313" key="4">
    <source>
        <dbReference type="Proteomes" id="UP001218188"/>
    </source>
</evidence>
<dbReference type="EMBL" id="JARJCM010000049">
    <property type="protein sequence ID" value="KAJ7035510.1"/>
    <property type="molecule type" value="Genomic_DNA"/>
</dbReference>
<evidence type="ECO:0008006" key="5">
    <source>
        <dbReference type="Google" id="ProtNLM"/>
    </source>
</evidence>
<feature type="chain" id="PRO_5042197081" description="Ser-Thr-rich glycosyl-phosphatidyl-inositol-anchored membrane family-domain-containing protein" evidence="2">
    <location>
        <begin position="21"/>
        <end position="264"/>
    </location>
</feature>
<accession>A0AAD6X4S1</accession>
<feature type="region of interest" description="Disordered" evidence="1">
    <location>
        <begin position="160"/>
        <end position="229"/>
    </location>
</feature>
<gene>
    <name evidence="3" type="ORF">C8F04DRAFT_954801</name>
</gene>
<dbReference type="PANTHER" id="PTHR40633">
    <property type="entry name" value="MATRIX PROTEIN, PUTATIVE (AFU_ORTHOLOGUE AFUA_8G05410)-RELATED"/>
    <property type="match status" value="1"/>
</dbReference>
<comment type="caution">
    <text evidence="3">The sequence shown here is derived from an EMBL/GenBank/DDBJ whole genome shotgun (WGS) entry which is preliminary data.</text>
</comment>